<dbReference type="InterPro" id="IPR011055">
    <property type="entry name" value="Dup_hybrid_motif"/>
</dbReference>
<feature type="domain" description="M23ase beta-sheet core" evidence="3">
    <location>
        <begin position="108"/>
        <end position="207"/>
    </location>
</feature>
<feature type="signal peptide" evidence="2">
    <location>
        <begin position="1"/>
        <end position="19"/>
    </location>
</feature>
<feature type="region of interest" description="Disordered" evidence="1">
    <location>
        <begin position="48"/>
        <end position="79"/>
    </location>
</feature>
<dbReference type="SUPFAM" id="SSF51261">
    <property type="entry name" value="Duplicated hybrid motif"/>
    <property type="match status" value="1"/>
</dbReference>
<dbReference type="Gene3D" id="2.70.70.10">
    <property type="entry name" value="Glucose Permease (Domain IIA)"/>
    <property type="match status" value="1"/>
</dbReference>
<sequence>MSTHAVRFLVVAAFVLALAGCGENAGPVSQQAAPVATATMVAATVTAIPTPLPPTRTPRPSPLPSPTVTPTPEPTPVPPSPTPVVLTYVFPVRGARIEYGPYHHDYPAADIFCPVGSEFVAPTSGVVDFVSRVDRWDPATNRPEHRGGLAVAIIGDDGWRYYGSHLSAVADGIEPGVRVEAGQVLGYTGNSGNARGTPPHLHFGISRPTTPDDWAVRRGEIPPFAYLQAWERGEPLRPQP</sequence>
<evidence type="ECO:0000313" key="5">
    <source>
        <dbReference type="Proteomes" id="UP000078287"/>
    </source>
</evidence>
<dbReference type="PROSITE" id="PS51257">
    <property type="entry name" value="PROKAR_LIPOPROTEIN"/>
    <property type="match status" value="1"/>
</dbReference>
<evidence type="ECO:0000313" key="4">
    <source>
        <dbReference type="EMBL" id="OAN40574.1"/>
    </source>
</evidence>
<keyword evidence="2" id="KW-0732">Signal</keyword>
<dbReference type="Pfam" id="PF01551">
    <property type="entry name" value="Peptidase_M23"/>
    <property type="match status" value="1"/>
</dbReference>
<dbReference type="Proteomes" id="UP000078287">
    <property type="component" value="Unassembled WGS sequence"/>
</dbReference>
<dbReference type="STRING" id="1707952.A6A03_04505"/>
<proteinExistence type="predicted"/>
<dbReference type="CDD" id="cd12797">
    <property type="entry name" value="M23_peptidase"/>
    <property type="match status" value="1"/>
</dbReference>
<dbReference type="OrthoDB" id="9810477at2"/>
<evidence type="ECO:0000259" key="3">
    <source>
        <dbReference type="Pfam" id="PF01551"/>
    </source>
</evidence>
<protein>
    <recommendedName>
        <fullName evidence="3">M23ase beta-sheet core domain-containing protein</fullName>
    </recommendedName>
</protein>
<reference evidence="4 5" key="1">
    <citation type="submission" date="2016-04" db="EMBL/GenBank/DDBJ databases">
        <title>Chloroflexus islandicus sp. nov., a thermophilic filamentous anoxygenic phototrophic bacterium from geyser Strokkur (Iceland).</title>
        <authorList>
            <person name="Gaisin V.A."/>
            <person name="Kalashnikov A.M."/>
            <person name="Sukhacheva M.V."/>
            <person name="Grouzdev D.S."/>
            <person name="Ivanov T.M."/>
            <person name="Kuznetsov B."/>
            <person name="Gorlenko V.M."/>
        </authorList>
    </citation>
    <scope>NUCLEOTIDE SEQUENCE [LARGE SCALE GENOMIC DNA]</scope>
    <source>
        <strain evidence="5">isl-2</strain>
    </source>
</reference>
<dbReference type="PANTHER" id="PTHR21666">
    <property type="entry name" value="PEPTIDASE-RELATED"/>
    <property type="match status" value="1"/>
</dbReference>
<organism evidence="4 5">
    <name type="scientific">Chloroflexus islandicus</name>
    <dbReference type="NCBI Taxonomy" id="1707952"/>
    <lineage>
        <taxon>Bacteria</taxon>
        <taxon>Bacillati</taxon>
        <taxon>Chloroflexota</taxon>
        <taxon>Chloroflexia</taxon>
        <taxon>Chloroflexales</taxon>
        <taxon>Chloroflexineae</taxon>
        <taxon>Chloroflexaceae</taxon>
        <taxon>Chloroflexus</taxon>
    </lineage>
</organism>
<dbReference type="RefSeq" id="WP_066790905.1">
    <property type="nucleotide sequence ID" value="NZ_LWQS01000093.1"/>
</dbReference>
<gene>
    <name evidence="4" type="ORF">A6A03_04505</name>
</gene>
<evidence type="ECO:0000256" key="2">
    <source>
        <dbReference type="SAM" id="SignalP"/>
    </source>
</evidence>
<accession>A0A178LZV9</accession>
<dbReference type="GO" id="GO:0004222">
    <property type="term" value="F:metalloendopeptidase activity"/>
    <property type="evidence" value="ECO:0007669"/>
    <property type="project" value="TreeGrafter"/>
</dbReference>
<keyword evidence="5" id="KW-1185">Reference proteome</keyword>
<feature type="compositionally biased region" description="Pro residues" evidence="1">
    <location>
        <begin position="50"/>
        <end position="79"/>
    </location>
</feature>
<comment type="caution">
    <text evidence="4">The sequence shown here is derived from an EMBL/GenBank/DDBJ whole genome shotgun (WGS) entry which is preliminary data.</text>
</comment>
<feature type="chain" id="PRO_5008091556" description="M23ase beta-sheet core domain-containing protein" evidence="2">
    <location>
        <begin position="20"/>
        <end position="240"/>
    </location>
</feature>
<dbReference type="EMBL" id="LWQS01000093">
    <property type="protein sequence ID" value="OAN40574.1"/>
    <property type="molecule type" value="Genomic_DNA"/>
</dbReference>
<dbReference type="InterPro" id="IPR016047">
    <property type="entry name" value="M23ase_b-sheet_dom"/>
</dbReference>
<dbReference type="InterPro" id="IPR050570">
    <property type="entry name" value="Cell_wall_metabolism_enzyme"/>
</dbReference>
<evidence type="ECO:0000256" key="1">
    <source>
        <dbReference type="SAM" id="MobiDB-lite"/>
    </source>
</evidence>
<name>A0A178LZV9_9CHLR</name>
<dbReference type="AlphaFoldDB" id="A0A178LZV9"/>
<dbReference type="PANTHER" id="PTHR21666:SF268">
    <property type="entry name" value="PEPTIDASE M23 DOMAIN-CONTAINING PROTEIN"/>
    <property type="match status" value="1"/>
</dbReference>